<keyword evidence="2" id="KW-0560">Oxidoreductase</keyword>
<feature type="transmembrane region" description="Helical" evidence="3">
    <location>
        <begin position="132"/>
        <end position="154"/>
    </location>
</feature>
<keyword evidence="3" id="KW-0472">Membrane</keyword>
<dbReference type="Proteomes" id="UP000184260">
    <property type="component" value="Unassembled WGS sequence"/>
</dbReference>
<dbReference type="Pfam" id="PF00881">
    <property type="entry name" value="Nitroreductase"/>
    <property type="match status" value="1"/>
</dbReference>
<dbReference type="AlphaFoldDB" id="A0A1M7CY56"/>
<dbReference type="PANTHER" id="PTHR43673:SF10">
    <property type="entry name" value="NADH DEHYDROGENASE_NAD(P)H NITROREDUCTASE XCC3605-RELATED"/>
    <property type="match status" value="1"/>
</dbReference>
<keyword evidence="3" id="KW-0812">Transmembrane</keyword>
<name>A0A1M7CY56_9FLAO</name>
<keyword evidence="3" id="KW-1133">Transmembrane helix</keyword>
<proteinExistence type="inferred from homology"/>
<dbReference type="SUPFAM" id="SSF55469">
    <property type="entry name" value="FMN-dependent nitroreductase-like"/>
    <property type="match status" value="1"/>
</dbReference>
<dbReference type="Gene3D" id="3.40.109.10">
    <property type="entry name" value="NADH Oxidase"/>
    <property type="match status" value="1"/>
</dbReference>
<dbReference type="InterPro" id="IPR000415">
    <property type="entry name" value="Nitroreductase-like"/>
</dbReference>
<keyword evidence="6" id="KW-1185">Reference proteome</keyword>
<reference evidence="6" key="1">
    <citation type="submission" date="2016-11" db="EMBL/GenBank/DDBJ databases">
        <authorList>
            <person name="Varghese N."/>
            <person name="Submissions S."/>
        </authorList>
    </citation>
    <scope>NUCLEOTIDE SEQUENCE [LARGE SCALE GENOMIC DNA]</scope>
    <source>
        <strain evidence="6">DSM 3661</strain>
    </source>
</reference>
<comment type="similarity">
    <text evidence="1">Belongs to the nitroreductase family.</text>
</comment>
<gene>
    <name evidence="5" type="ORF">SAMN05443669_101259</name>
</gene>
<dbReference type="InterPro" id="IPR029479">
    <property type="entry name" value="Nitroreductase"/>
</dbReference>
<accession>A0A1M7CY56</accession>
<evidence type="ECO:0000256" key="2">
    <source>
        <dbReference type="ARBA" id="ARBA00023002"/>
    </source>
</evidence>
<dbReference type="OrthoDB" id="9809288at2"/>
<dbReference type="EMBL" id="FRBU01000012">
    <property type="protein sequence ID" value="SHL72013.1"/>
    <property type="molecule type" value="Genomic_DNA"/>
</dbReference>
<sequence length="245" mass="28144">MDLSTEKSVSEAIKYRRSVRVFKNEAIDIQKVKDCIQLAALAPTSSNMQLWEFYHIVSPDCIEQIAKASFDQNAAKTAQQLVIVVTRKDLWRKRVKSNIEYLKTQYGNKAEADYSKREKFALNYYQKIVPALYFDFFGIIGMIKFLAFQIIGIFKPIYRQARQSDMRIVAHKSAGLAAQNFMISMAAINYDTCPMEGFDSLRIKKILHLPASAEINMIVGCGIRATNGIYGERFRIPFEETYFKI</sequence>
<evidence type="ECO:0000313" key="5">
    <source>
        <dbReference type="EMBL" id="SHL72013.1"/>
    </source>
</evidence>
<dbReference type="STRING" id="69322.SAMN05443669_101259"/>
<evidence type="ECO:0000313" key="6">
    <source>
        <dbReference type="Proteomes" id="UP000184260"/>
    </source>
</evidence>
<protein>
    <submittedName>
        <fullName evidence="5">Nitroreductase</fullName>
    </submittedName>
</protein>
<dbReference type="RefSeq" id="WP_073352958.1">
    <property type="nucleotide sequence ID" value="NZ_FRBU01000012.1"/>
</dbReference>
<dbReference type="PANTHER" id="PTHR43673">
    <property type="entry name" value="NAD(P)H NITROREDUCTASE YDGI-RELATED"/>
    <property type="match status" value="1"/>
</dbReference>
<dbReference type="GO" id="GO:0016491">
    <property type="term" value="F:oxidoreductase activity"/>
    <property type="evidence" value="ECO:0007669"/>
    <property type="project" value="UniProtKB-KW"/>
</dbReference>
<organism evidence="5 6">
    <name type="scientific">Flavobacterium xanthum</name>
    <dbReference type="NCBI Taxonomy" id="69322"/>
    <lineage>
        <taxon>Bacteria</taxon>
        <taxon>Pseudomonadati</taxon>
        <taxon>Bacteroidota</taxon>
        <taxon>Flavobacteriia</taxon>
        <taxon>Flavobacteriales</taxon>
        <taxon>Flavobacteriaceae</taxon>
        <taxon>Flavobacterium</taxon>
    </lineage>
</organism>
<evidence type="ECO:0000256" key="1">
    <source>
        <dbReference type="ARBA" id="ARBA00007118"/>
    </source>
</evidence>
<evidence type="ECO:0000259" key="4">
    <source>
        <dbReference type="Pfam" id="PF00881"/>
    </source>
</evidence>
<evidence type="ECO:0000256" key="3">
    <source>
        <dbReference type="SAM" id="Phobius"/>
    </source>
</evidence>
<feature type="domain" description="Nitroreductase" evidence="4">
    <location>
        <begin position="13"/>
        <end position="222"/>
    </location>
</feature>